<proteinExistence type="predicted"/>
<dbReference type="EMBL" id="FNUT01000003">
    <property type="protein sequence ID" value="SEF84956.1"/>
    <property type="molecule type" value="Genomic_DNA"/>
</dbReference>
<organism evidence="2 3">
    <name type="scientific">Sphingobacterium lactis</name>
    <dbReference type="NCBI Taxonomy" id="797291"/>
    <lineage>
        <taxon>Bacteria</taxon>
        <taxon>Pseudomonadati</taxon>
        <taxon>Bacteroidota</taxon>
        <taxon>Sphingobacteriia</taxon>
        <taxon>Sphingobacteriales</taxon>
        <taxon>Sphingobacteriaceae</taxon>
        <taxon>Sphingobacterium</taxon>
    </lineage>
</organism>
<dbReference type="RefSeq" id="WP_103905468.1">
    <property type="nucleotide sequence ID" value="NZ_CP049246.1"/>
</dbReference>
<feature type="chain" id="PRO_5009287188" evidence="1">
    <location>
        <begin position="20"/>
        <end position="172"/>
    </location>
</feature>
<evidence type="ECO:0000256" key="1">
    <source>
        <dbReference type="SAM" id="SignalP"/>
    </source>
</evidence>
<sequence>MKNIILLCFLLLSRLLVQAQHPVSEVGVELLDLFPKPTASESAEQAKLRMRTLDIRESEIVLDLNTGISQLDTIIERGKYKLLIKHDTDIVQFGIWKNDRPIKRIEKKDNKTYALFRGIRSRINRPLLRFGKHTTYIIQIQLAGEVHSRAIRLRTRSPDIPKPMKEKKGVPI</sequence>
<protein>
    <submittedName>
        <fullName evidence="2">Uncharacterized protein</fullName>
    </submittedName>
</protein>
<evidence type="ECO:0000313" key="2">
    <source>
        <dbReference type="EMBL" id="SEF84956.1"/>
    </source>
</evidence>
<name>A0A1H5VCY7_9SPHI</name>
<gene>
    <name evidence="2" type="ORF">SAMN05421877_10390</name>
</gene>
<dbReference type="Proteomes" id="UP000236731">
    <property type="component" value="Unassembled WGS sequence"/>
</dbReference>
<evidence type="ECO:0000313" key="3">
    <source>
        <dbReference type="Proteomes" id="UP000236731"/>
    </source>
</evidence>
<keyword evidence="1" id="KW-0732">Signal</keyword>
<dbReference type="OrthoDB" id="1148676at2"/>
<keyword evidence="3" id="KW-1185">Reference proteome</keyword>
<dbReference type="AlphaFoldDB" id="A0A1H5VCY7"/>
<reference evidence="3" key="1">
    <citation type="submission" date="2016-10" db="EMBL/GenBank/DDBJ databases">
        <authorList>
            <person name="Varghese N."/>
            <person name="Submissions S."/>
        </authorList>
    </citation>
    <scope>NUCLEOTIDE SEQUENCE [LARGE SCALE GENOMIC DNA]</scope>
    <source>
        <strain evidence="3">DSM 22361</strain>
    </source>
</reference>
<accession>A0A1H5VCY7</accession>
<feature type="signal peptide" evidence="1">
    <location>
        <begin position="1"/>
        <end position="19"/>
    </location>
</feature>